<keyword evidence="2" id="KW-1185">Reference proteome</keyword>
<organism evidence="1 2">
    <name type="scientific">Elliptochloris bilobata</name>
    <dbReference type="NCBI Taxonomy" id="381761"/>
    <lineage>
        <taxon>Eukaryota</taxon>
        <taxon>Viridiplantae</taxon>
        <taxon>Chlorophyta</taxon>
        <taxon>core chlorophytes</taxon>
        <taxon>Trebouxiophyceae</taxon>
        <taxon>Trebouxiophyceae incertae sedis</taxon>
        <taxon>Elliptochloris clade</taxon>
        <taxon>Elliptochloris</taxon>
    </lineage>
</organism>
<protein>
    <recommendedName>
        <fullName evidence="3">Guanylyl cyclase</fullName>
    </recommendedName>
</protein>
<proteinExistence type="predicted"/>
<dbReference type="PANTHER" id="PTHR31400">
    <property type="entry name" value="GUANYLYL CYCLASE DOMAIN CONTAINING PROTEIN 1 GUCD1"/>
    <property type="match status" value="1"/>
</dbReference>
<evidence type="ECO:0008006" key="3">
    <source>
        <dbReference type="Google" id="ProtNLM"/>
    </source>
</evidence>
<dbReference type="Proteomes" id="UP001445335">
    <property type="component" value="Unassembled WGS sequence"/>
</dbReference>
<sequence>MYTRSSCTEVHEQAFARRSAAAASSRAGDDELLHLELLLPRAKGAQLALFPRAQAPRFVRVPHVRQSYEWDCGLACALMVLRAAGVRSQSLQALRQLCPTTSIWTVDLAHLLRRFGLNVEFLTVTLGANPAYARERFYRAHLRADCARVSRLFQEADGAGIALQQRSLSQAELAGRLLSGRTLVIALVDKACLAGTPVRGIGGQPSLEGSARPWEPSERLPVGAMPSAPPVGRPRSAHSYTGHYIVLCGYDAAADHFLLHDPAAACSAPAAVCAVQVDAARRAFGTDEDLLLVSLPPEAALAA</sequence>
<reference evidence="1 2" key="1">
    <citation type="journal article" date="2024" name="Nat. Commun.">
        <title>Phylogenomics reveals the evolutionary origins of lichenization in chlorophyte algae.</title>
        <authorList>
            <person name="Puginier C."/>
            <person name="Libourel C."/>
            <person name="Otte J."/>
            <person name="Skaloud P."/>
            <person name="Haon M."/>
            <person name="Grisel S."/>
            <person name="Petersen M."/>
            <person name="Berrin J.G."/>
            <person name="Delaux P.M."/>
            <person name="Dal Grande F."/>
            <person name="Keller J."/>
        </authorList>
    </citation>
    <scope>NUCLEOTIDE SEQUENCE [LARGE SCALE GENOMIC DNA]</scope>
    <source>
        <strain evidence="1 2">SAG 245.80</strain>
    </source>
</reference>
<comment type="caution">
    <text evidence="1">The sequence shown here is derived from an EMBL/GenBank/DDBJ whole genome shotgun (WGS) entry which is preliminary data.</text>
</comment>
<evidence type="ECO:0000313" key="1">
    <source>
        <dbReference type="EMBL" id="KAK9841797.1"/>
    </source>
</evidence>
<dbReference type="Pfam" id="PF09778">
    <property type="entry name" value="Guanylate_cyc_2"/>
    <property type="match status" value="1"/>
</dbReference>
<dbReference type="InterPro" id="IPR018616">
    <property type="entry name" value="GUCD1"/>
</dbReference>
<name>A0AAW1S738_9CHLO</name>
<dbReference type="AlphaFoldDB" id="A0AAW1S738"/>
<evidence type="ECO:0000313" key="2">
    <source>
        <dbReference type="Proteomes" id="UP001445335"/>
    </source>
</evidence>
<gene>
    <name evidence="1" type="ORF">WJX81_003931</name>
</gene>
<dbReference type="Gene3D" id="3.90.70.10">
    <property type="entry name" value="Cysteine proteinases"/>
    <property type="match status" value="1"/>
</dbReference>
<dbReference type="PANTHER" id="PTHR31400:SF1">
    <property type="entry name" value="PROTEIN GUCD1"/>
    <property type="match status" value="1"/>
</dbReference>
<accession>A0AAW1S738</accession>
<dbReference type="EMBL" id="JALJOU010000010">
    <property type="protein sequence ID" value="KAK9841797.1"/>
    <property type="molecule type" value="Genomic_DNA"/>
</dbReference>